<evidence type="ECO:0000256" key="4">
    <source>
        <dbReference type="ARBA" id="ARBA00022723"/>
    </source>
</evidence>
<dbReference type="Gene3D" id="3.40.50.300">
    <property type="entry name" value="P-loop containing nucleotide triphosphate hydrolases"/>
    <property type="match status" value="2"/>
</dbReference>
<dbReference type="Proteomes" id="UP001050975">
    <property type="component" value="Unassembled WGS sequence"/>
</dbReference>
<evidence type="ECO:0000313" key="21">
    <source>
        <dbReference type="Proteomes" id="UP001050975"/>
    </source>
</evidence>
<evidence type="ECO:0000256" key="13">
    <source>
        <dbReference type="ARBA" id="ARBA00023204"/>
    </source>
</evidence>
<keyword evidence="21" id="KW-1185">Reference proteome</keyword>
<protein>
    <recommendedName>
        <fullName evidence="16">DNA helicase RecQ</fullName>
        <ecNumber evidence="16">5.6.2.4</ecNumber>
    </recommendedName>
</protein>
<dbReference type="Pfam" id="PF14493">
    <property type="entry name" value="HTH_40"/>
    <property type="match status" value="1"/>
</dbReference>
<dbReference type="SUPFAM" id="SSF47819">
    <property type="entry name" value="HRDC-like"/>
    <property type="match status" value="1"/>
</dbReference>
<name>A0AAV3WIW8_9CYAN</name>
<dbReference type="SMART" id="SM00341">
    <property type="entry name" value="HRDC"/>
    <property type="match status" value="1"/>
</dbReference>
<evidence type="ECO:0000256" key="1">
    <source>
        <dbReference type="ARBA" id="ARBA00001946"/>
    </source>
</evidence>
<dbReference type="SUPFAM" id="SSF52540">
    <property type="entry name" value="P-loop containing nucleoside triphosphate hydrolases"/>
    <property type="match status" value="2"/>
</dbReference>
<comment type="caution">
    <text evidence="20">The sequence shown here is derived from an EMBL/GenBank/DDBJ whole genome shotgun (WGS) entry which is preliminary data.</text>
</comment>
<dbReference type="SMART" id="SM00956">
    <property type="entry name" value="RQC"/>
    <property type="match status" value="1"/>
</dbReference>
<dbReference type="Pfam" id="PF09382">
    <property type="entry name" value="RQC"/>
    <property type="match status" value="1"/>
</dbReference>
<dbReference type="Pfam" id="PF00271">
    <property type="entry name" value="Helicase_C"/>
    <property type="match status" value="1"/>
</dbReference>
<dbReference type="CDD" id="cd18794">
    <property type="entry name" value="SF2_C_RecQ"/>
    <property type="match status" value="1"/>
</dbReference>
<dbReference type="SMART" id="SM00490">
    <property type="entry name" value="HELICc"/>
    <property type="match status" value="1"/>
</dbReference>
<dbReference type="EC" id="5.6.2.4" evidence="16"/>
<dbReference type="GO" id="GO:0005737">
    <property type="term" value="C:cytoplasm"/>
    <property type="evidence" value="ECO:0007669"/>
    <property type="project" value="TreeGrafter"/>
</dbReference>
<comment type="similarity">
    <text evidence="3">Belongs to the helicase family. RecQ subfamily.</text>
</comment>
<dbReference type="GO" id="GO:0043138">
    <property type="term" value="F:3'-5' DNA helicase activity"/>
    <property type="evidence" value="ECO:0007669"/>
    <property type="project" value="UniProtKB-EC"/>
</dbReference>
<dbReference type="GO" id="GO:0016787">
    <property type="term" value="F:hydrolase activity"/>
    <property type="evidence" value="ECO:0007669"/>
    <property type="project" value="UniProtKB-KW"/>
</dbReference>
<evidence type="ECO:0000256" key="15">
    <source>
        <dbReference type="ARBA" id="ARBA00034617"/>
    </source>
</evidence>
<dbReference type="Gene3D" id="1.10.10.1390">
    <property type="entry name" value="ATP-dependent DNA helicase RecQ"/>
    <property type="match status" value="1"/>
</dbReference>
<dbReference type="InterPro" id="IPR027417">
    <property type="entry name" value="P-loop_NTPase"/>
</dbReference>
<dbReference type="GO" id="GO:0006281">
    <property type="term" value="P:DNA repair"/>
    <property type="evidence" value="ECO:0007669"/>
    <property type="project" value="UniProtKB-KW"/>
</dbReference>
<dbReference type="GO" id="GO:0009378">
    <property type="term" value="F:four-way junction helicase activity"/>
    <property type="evidence" value="ECO:0007669"/>
    <property type="project" value="TreeGrafter"/>
</dbReference>
<dbReference type="PANTHER" id="PTHR13710">
    <property type="entry name" value="DNA HELICASE RECQ FAMILY MEMBER"/>
    <property type="match status" value="1"/>
</dbReference>
<keyword evidence="5" id="KW-0547">Nucleotide-binding</keyword>
<evidence type="ECO:0000256" key="16">
    <source>
        <dbReference type="NCBIfam" id="TIGR01389"/>
    </source>
</evidence>
<reference evidence="20" key="1">
    <citation type="submission" date="2019-10" db="EMBL/GenBank/DDBJ databases">
        <title>Draft genome sequece of Microseira wollei NIES-4236.</title>
        <authorList>
            <person name="Yamaguchi H."/>
            <person name="Suzuki S."/>
            <person name="Kawachi M."/>
        </authorList>
    </citation>
    <scope>NUCLEOTIDE SEQUENCE</scope>
    <source>
        <strain evidence="20">NIES-4236</strain>
    </source>
</reference>
<dbReference type="InterPro" id="IPR014001">
    <property type="entry name" value="Helicase_ATP-bd"/>
</dbReference>
<dbReference type="FunFam" id="1.10.150.80:FF:000002">
    <property type="entry name" value="ATP-dependent DNA helicase RecQ"/>
    <property type="match status" value="1"/>
</dbReference>
<dbReference type="GO" id="GO:0046872">
    <property type="term" value="F:metal ion binding"/>
    <property type="evidence" value="ECO:0007669"/>
    <property type="project" value="UniProtKB-KW"/>
</dbReference>
<dbReference type="GO" id="GO:0043590">
    <property type="term" value="C:bacterial nucleoid"/>
    <property type="evidence" value="ECO:0007669"/>
    <property type="project" value="TreeGrafter"/>
</dbReference>
<keyword evidence="9" id="KW-0862">Zinc</keyword>
<keyword evidence="12" id="KW-0233">DNA recombination</keyword>
<dbReference type="GO" id="GO:0006260">
    <property type="term" value="P:DNA replication"/>
    <property type="evidence" value="ECO:0007669"/>
    <property type="project" value="InterPro"/>
</dbReference>
<keyword evidence="11" id="KW-0238">DNA-binding</keyword>
<evidence type="ECO:0000256" key="7">
    <source>
        <dbReference type="ARBA" id="ARBA00022801"/>
    </source>
</evidence>
<comment type="cofactor">
    <cofactor evidence="1">
        <name>Mg(2+)</name>
        <dbReference type="ChEBI" id="CHEBI:18420"/>
    </cofactor>
</comment>
<evidence type="ECO:0000256" key="5">
    <source>
        <dbReference type="ARBA" id="ARBA00022741"/>
    </source>
</evidence>
<accession>A0AAV3WIW8</accession>
<keyword evidence="14" id="KW-0413">Isomerase</keyword>
<gene>
    <name evidence="20" type="ORF">MiSe_44710</name>
</gene>
<keyword evidence="8 20" id="KW-0347">Helicase</keyword>
<dbReference type="PROSITE" id="PS50967">
    <property type="entry name" value="HRDC"/>
    <property type="match status" value="1"/>
</dbReference>
<evidence type="ECO:0000259" key="18">
    <source>
        <dbReference type="PROSITE" id="PS51192"/>
    </source>
</evidence>
<dbReference type="GO" id="GO:0030894">
    <property type="term" value="C:replisome"/>
    <property type="evidence" value="ECO:0007669"/>
    <property type="project" value="TreeGrafter"/>
</dbReference>
<dbReference type="GO" id="GO:0003677">
    <property type="term" value="F:DNA binding"/>
    <property type="evidence" value="ECO:0007669"/>
    <property type="project" value="UniProtKB-KW"/>
</dbReference>
<dbReference type="InterPro" id="IPR002121">
    <property type="entry name" value="HRDC_dom"/>
</dbReference>
<dbReference type="CDD" id="cd17920">
    <property type="entry name" value="DEXHc_RecQ"/>
    <property type="match status" value="1"/>
</dbReference>
<dbReference type="AlphaFoldDB" id="A0AAV3WIW8"/>
<evidence type="ECO:0000256" key="12">
    <source>
        <dbReference type="ARBA" id="ARBA00023172"/>
    </source>
</evidence>
<evidence type="ECO:0000259" key="17">
    <source>
        <dbReference type="PROSITE" id="PS50967"/>
    </source>
</evidence>
<evidence type="ECO:0000256" key="6">
    <source>
        <dbReference type="ARBA" id="ARBA00022763"/>
    </source>
</evidence>
<dbReference type="NCBIfam" id="TIGR00614">
    <property type="entry name" value="recQ_fam"/>
    <property type="match status" value="1"/>
</dbReference>
<organism evidence="20 21">
    <name type="scientific">Microseira wollei NIES-4236</name>
    <dbReference type="NCBI Taxonomy" id="2530354"/>
    <lineage>
        <taxon>Bacteria</taxon>
        <taxon>Bacillati</taxon>
        <taxon>Cyanobacteriota</taxon>
        <taxon>Cyanophyceae</taxon>
        <taxon>Oscillatoriophycideae</taxon>
        <taxon>Aerosakkonematales</taxon>
        <taxon>Aerosakkonemataceae</taxon>
        <taxon>Microseira</taxon>
    </lineage>
</organism>
<feature type="domain" description="HRDC" evidence="17">
    <location>
        <begin position="524"/>
        <end position="604"/>
    </location>
</feature>
<dbReference type="InterPro" id="IPR011545">
    <property type="entry name" value="DEAD/DEAH_box_helicase_dom"/>
</dbReference>
<dbReference type="RefSeq" id="WP_226585187.1">
    <property type="nucleotide sequence ID" value="NZ_BLAY01000072.1"/>
</dbReference>
<evidence type="ECO:0000313" key="20">
    <source>
        <dbReference type="EMBL" id="GET39699.1"/>
    </source>
</evidence>
<dbReference type="Gene3D" id="1.10.10.10">
    <property type="entry name" value="Winged helix-like DNA-binding domain superfamily/Winged helix DNA-binding domain"/>
    <property type="match status" value="1"/>
</dbReference>
<evidence type="ECO:0000256" key="10">
    <source>
        <dbReference type="ARBA" id="ARBA00022840"/>
    </source>
</evidence>
<dbReference type="InterPro" id="IPR001650">
    <property type="entry name" value="Helicase_C-like"/>
</dbReference>
<dbReference type="GO" id="GO:0005524">
    <property type="term" value="F:ATP binding"/>
    <property type="evidence" value="ECO:0007669"/>
    <property type="project" value="UniProtKB-KW"/>
</dbReference>
<dbReference type="NCBIfam" id="TIGR01389">
    <property type="entry name" value="recQ"/>
    <property type="match status" value="1"/>
</dbReference>
<dbReference type="InterPro" id="IPR036388">
    <property type="entry name" value="WH-like_DNA-bd_sf"/>
</dbReference>
<dbReference type="InterPro" id="IPR044876">
    <property type="entry name" value="HRDC_dom_sf"/>
</dbReference>
<dbReference type="InterPro" id="IPR006293">
    <property type="entry name" value="DNA_helicase_ATP-dep_RecQ_bac"/>
</dbReference>
<keyword evidence="13" id="KW-0234">DNA repair</keyword>
<dbReference type="GO" id="GO:0009432">
    <property type="term" value="P:SOS response"/>
    <property type="evidence" value="ECO:0007669"/>
    <property type="project" value="UniProtKB-UniRule"/>
</dbReference>
<evidence type="ECO:0000259" key="19">
    <source>
        <dbReference type="PROSITE" id="PS51194"/>
    </source>
</evidence>
<dbReference type="InterPro" id="IPR004589">
    <property type="entry name" value="DNA_helicase_ATP-dep_RecQ"/>
</dbReference>
<keyword evidence="4" id="KW-0479">Metal-binding</keyword>
<dbReference type="PROSITE" id="PS51194">
    <property type="entry name" value="HELICASE_CTER"/>
    <property type="match status" value="1"/>
</dbReference>
<evidence type="ECO:0000256" key="2">
    <source>
        <dbReference type="ARBA" id="ARBA00001947"/>
    </source>
</evidence>
<dbReference type="FunFam" id="3.40.50.300:FF:000156">
    <property type="entry name" value="ATP-dependent DNA helicase recQ"/>
    <property type="match status" value="1"/>
</dbReference>
<dbReference type="Pfam" id="PF00270">
    <property type="entry name" value="DEAD"/>
    <property type="match status" value="1"/>
</dbReference>
<dbReference type="InterPro" id="IPR032284">
    <property type="entry name" value="RecQ_Zn-bd"/>
</dbReference>
<dbReference type="PANTHER" id="PTHR13710:SF105">
    <property type="entry name" value="ATP-DEPENDENT DNA HELICASE Q1"/>
    <property type="match status" value="1"/>
</dbReference>
<dbReference type="Pfam" id="PF16124">
    <property type="entry name" value="RecQ_Zn_bind"/>
    <property type="match status" value="1"/>
</dbReference>
<sequence>MQTHTLEKALKHYFGYDTFRPGQRQIIEQALQNRDLLIVMPTGGGKSLCFQLPALLKPGLTVVVSPLISLMQDQVDALHDNGIGATFLNSSLNSWQVRHREEAILNGKSKLLYVAPERLVSERFLPFLDLVKHQIGLNSFAIDEAHCVSEWGHDFRPEYRQLRILRKRYPDIPIMALTATATERVRQDIIEQLTLHEPNIHIASFNRKNLYYEVRPKQRNSYTELLLEIKQAKGAGIVYCLSRKGVDELAFKLQKDGFKALPYHAGLTDEERAENQTRFIRDDVQVMVATIAFGMGINKPDVRFVVHYDLPRNLESYYQESGRAGRDGEPSRCIIYFSFGDIKKIEWGIDQKPDEQEQMIARQQLRRVIDYAEGTECRRTMQLSYFGEYFAGNCGNCDNCCAPKPVEDWTIEAMKFLSCVARCKEKFGMNHIIDVLRGSRGQKVLQNKHDELSTYGIGKDKTAEEWKMLARSLLNQGLLDQTTDGYAVLKLNALSWEVMRRQRSVSIAIPKKPTTTLAETNLKKAGFELLFDRLRQLRKQIADEHSVPPYVIFHDSTLKLMAQVQPQTLAEFGTISGVGARKLEQYGERFLSEIKAYRQEQGLGVSKIAQKADSPNYTQLITLDLYEQGLSIESIAQQRNLRTSTITSHLAEMIEMGKEIDIAGLVFPERQKIIMAAIEEIGDTEALKPIYEYLGEQFTYDEIRLVKAFWRKKQTE</sequence>
<evidence type="ECO:0000256" key="14">
    <source>
        <dbReference type="ARBA" id="ARBA00023235"/>
    </source>
</evidence>
<proteinExistence type="inferred from homology"/>
<feature type="domain" description="Helicase C-terminal" evidence="19">
    <location>
        <begin position="221"/>
        <end position="369"/>
    </location>
</feature>
<evidence type="ECO:0000256" key="8">
    <source>
        <dbReference type="ARBA" id="ARBA00022806"/>
    </source>
</evidence>
<dbReference type="FunFam" id="3.40.50.300:FF:000296">
    <property type="entry name" value="ATP-dependent DNA helicase RecQ"/>
    <property type="match status" value="1"/>
</dbReference>
<dbReference type="EMBL" id="BLAY01000072">
    <property type="protein sequence ID" value="GET39699.1"/>
    <property type="molecule type" value="Genomic_DNA"/>
</dbReference>
<dbReference type="GO" id="GO:0006310">
    <property type="term" value="P:DNA recombination"/>
    <property type="evidence" value="ECO:0007669"/>
    <property type="project" value="UniProtKB-UniRule"/>
</dbReference>
<dbReference type="InterPro" id="IPR029491">
    <property type="entry name" value="Helicase_HTH"/>
</dbReference>
<evidence type="ECO:0000256" key="11">
    <source>
        <dbReference type="ARBA" id="ARBA00023125"/>
    </source>
</evidence>
<keyword evidence="6" id="KW-0227">DNA damage</keyword>
<keyword evidence="10" id="KW-0067">ATP-binding</keyword>
<keyword evidence="7" id="KW-0378">Hydrolase</keyword>
<feature type="domain" description="Helicase ATP-binding" evidence="18">
    <location>
        <begin position="27"/>
        <end position="199"/>
    </location>
</feature>
<dbReference type="Gene3D" id="1.10.150.80">
    <property type="entry name" value="HRDC domain"/>
    <property type="match status" value="1"/>
</dbReference>
<dbReference type="InterPro" id="IPR010997">
    <property type="entry name" value="HRDC-like_sf"/>
</dbReference>
<dbReference type="Pfam" id="PF00570">
    <property type="entry name" value="HRDC"/>
    <property type="match status" value="1"/>
</dbReference>
<evidence type="ECO:0000256" key="3">
    <source>
        <dbReference type="ARBA" id="ARBA00005446"/>
    </source>
</evidence>
<dbReference type="InterPro" id="IPR018982">
    <property type="entry name" value="RQC_domain"/>
</dbReference>
<dbReference type="PROSITE" id="PS51192">
    <property type="entry name" value="HELICASE_ATP_BIND_1"/>
    <property type="match status" value="1"/>
</dbReference>
<evidence type="ECO:0000256" key="9">
    <source>
        <dbReference type="ARBA" id="ARBA00022833"/>
    </source>
</evidence>
<comment type="cofactor">
    <cofactor evidence="2">
        <name>Zn(2+)</name>
        <dbReference type="ChEBI" id="CHEBI:29105"/>
    </cofactor>
</comment>
<dbReference type="SMART" id="SM00487">
    <property type="entry name" value="DEXDc"/>
    <property type="match status" value="1"/>
</dbReference>
<comment type="catalytic activity">
    <reaction evidence="15">
        <text>Couples ATP hydrolysis with the unwinding of duplex DNA by translocating in the 3'-5' direction.</text>
        <dbReference type="EC" id="5.6.2.4"/>
    </reaction>
</comment>